<protein>
    <recommendedName>
        <fullName evidence="1">non-specific serine/threonine protein kinase</fullName>
        <ecNumber evidence="1">2.7.11.1</ecNumber>
    </recommendedName>
</protein>
<name>A0A1D2J487_PARBR</name>
<keyword evidence="2" id="KW-0723">Serine/threonine-protein kinase</keyword>
<keyword evidence="6 9" id="KW-0067">ATP-binding</keyword>
<dbReference type="InterPro" id="IPR017441">
    <property type="entry name" value="Protein_kinase_ATP_BS"/>
</dbReference>
<keyword evidence="3" id="KW-0808">Transferase</keyword>
<keyword evidence="4 9" id="KW-0547">Nucleotide-binding</keyword>
<evidence type="ECO:0000313" key="11">
    <source>
        <dbReference type="EMBL" id="ODH12957.1"/>
    </source>
</evidence>
<evidence type="ECO:0000256" key="1">
    <source>
        <dbReference type="ARBA" id="ARBA00012513"/>
    </source>
</evidence>
<proteinExistence type="predicted"/>
<comment type="catalytic activity">
    <reaction evidence="8">
        <text>L-seryl-[protein] + ATP = O-phospho-L-seryl-[protein] + ADP + H(+)</text>
        <dbReference type="Rhea" id="RHEA:17989"/>
        <dbReference type="Rhea" id="RHEA-COMP:9863"/>
        <dbReference type="Rhea" id="RHEA-COMP:11604"/>
        <dbReference type="ChEBI" id="CHEBI:15378"/>
        <dbReference type="ChEBI" id="CHEBI:29999"/>
        <dbReference type="ChEBI" id="CHEBI:30616"/>
        <dbReference type="ChEBI" id="CHEBI:83421"/>
        <dbReference type="ChEBI" id="CHEBI:456216"/>
        <dbReference type="EC" id="2.7.11.1"/>
    </reaction>
</comment>
<dbReference type="PROSITE" id="PS00107">
    <property type="entry name" value="PROTEIN_KINASE_ATP"/>
    <property type="match status" value="1"/>
</dbReference>
<dbReference type="PANTHER" id="PTHR47634:SF9">
    <property type="entry name" value="PROTEIN KINASE DOMAIN-CONTAINING PROTEIN-RELATED"/>
    <property type="match status" value="1"/>
</dbReference>
<evidence type="ECO:0000313" key="12">
    <source>
        <dbReference type="Proteomes" id="UP000242814"/>
    </source>
</evidence>
<organism evidence="11 12">
    <name type="scientific">Paracoccidioides brasiliensis</name>
    <dbReference type="NCBI Taxonomy" id="121759"/>
    <lineage>
        <taxon>Eukaryota</taxon>
        <taxon>Fungi</taxon>
        <taxon>Dikarya</taxon>
        <taxon>Ascomycota</taxon>
        <taxon>Pezizomycotina</taxon>
        <taxon>Eurotiomycetes</taxon>
        <taxon>Eurotiomycetidae</taxon>
        <taxon>Onygenales</taxon>
        <taxon>Ajellomycetaceae</taxon>
        <taxon>Paracoccidioides</taxon>
    </lineage>
</organism>
<dbReference type="InterPro" id="IPR000719">
    <property type="entry name" value="Prot_kinase_dom"/>
</dbReference>
<dbReference type="InterPro" id="IPR011009">
    <property type="entry name" value="Kinase-like_dom_sf"/>
</dbReference>
<comment type="catalytic activity">
    <reaction evidence="7">
        <text>L-threonyl-[protein] + ATP = O-phospho-L-threonyl-[protein] + ADP + H(+)</text>
        <dbReference type="Rhea" id="RHEA:46608"/>
        <dbReference type="Rhea" id="RHEA-COMP:11060"/>
        <dbReference type="Rhea" id="RHEA-COMP:11605"/>
        <dbReference type="ChEBI" id="CHEBI:15378"/>
        <dbReference type="ChEBI" id="CHEBI:30013"/>
        <dbReference type="ChEBI" id="CHEBI:30616"/>
        <dbReference type="ChEBI" id="CHEBI:61977"/>
        <dbReference type="ChEBI" id="CHEBI:456216"/>
        <dbReference type="EC" id="2.7.11.1"/>
    </reaction>
</comment>
<evidence type="ECO:0000256" key="7">
    <source>
        <dbReference type="ARBA" id="ARBA00047899"/>
    </source>
</evidence>
<evidence type="ECO:0000259" key="10">
    <source>
        <dbReference type="PROSITE" id="PS50011"/>
    </source>
</evidence>
<dbReference type="GO" id="GO:0050684">
    <property type="term" value="P:regulation of mRNA processing"/>
    <property type="evidence" value="ECO:0007669"/>
    <property type="project" value="TreeGrafter"/>
</dbReference>
<evidence type="ECO:0000256" key="9">
    <source>
        <dbReference type="PROSITE-ProRule" id="PRU10141"/>
    </source>
</evidence>
<dbReference type="Gene3D" id="1.10.510.10">
    <property type="entry name" value="Transferase(Phosphotransferase) domain 1"/>
    <property type="match status" value="1"/>
</dbReference>
<evidence type="ECO:0000256" key="8">
    <source>
        <dbReference type="ARBA" id="ARBA00048679"/>
    </source>
</evidence>
<dbReference type="InterPro" id="IPR051334">
    <property type="entry name" value="SRPK"/>
</dbReference>
<feature type="domain" description="Protein kinase" evidence="10">
    <location>
        <begin position="62"/>
        <end position="418"/>
    </location>
</feature>
<dbReference type="GO" id="GO:0004674">
    <property type="term" value="F:protein serine/threonine kinase activity"/>
    <property type="evidence" value="ECO:0007669"/>
    <property type="project" value="UniProtKB-KW"/>
</dbReference>
<dbReference type="GO" id="GO:0005737">
    <property type="term" value="C:cytoplasm"/>
    <property type="evidence" value="ECO:0007669"/>
    <property type="project" value="TreeGrafter"/>
</dbReference>
<evidence type="ECO:0000256" key="4">
    <source>
        <dbReference type="ARBA" id="ARBA00022741"/>
    </source>
</evidence>
<dbReference type="GO" id="GO:0000245">
    <property type="term" value="P:spliceosomal complex assembly"/>
    <property type="evidence" value="ECO:0007669"/>
    <property type="project" value="TreeGrafter"/>
</dbReference>
<dbReference type="AlphaFoldDB" id="A0A1D2J487"/>
<dbReference type="Pfam" id="PF00069">
    <property type="entry name" value="Pkinase"/>
    <property type="match status" value="1"/>
</dbReference>
<dbReference type="EMBL" id="LZYO01000654">
    <property type="protein sequence ID" value="ODH12957.1"/>
    <property type="molecule type" value="Genomic_DNA"/>
</dbReference>
<dbReference type="EC" id="2.7.11.1" evidence="1"/>
<comment type="caution">
    <text evidence="11">The sequence shown here is derived from an EMBL/GenBank/DDBJ whole genome shotgun (WGS) entry which is preliminary data.</text>
</comment>
<evidence type="ECO:0000256" key="2">
    <source>
        <dbReference type="ARBA" id="ARBA00022527"/>
    </source>
</evidence>
<gene>
    <name evidence="11" type="ORF">ACO22_07741</name>
</gene>
<evidence type="ECO:0000256" key="3">
    <source>
        <dbReference type="ARBA" id="ARBA00022679"/>
    </source>
</evidence>
<dbReference type="VEuPathDB" id="FungiDB:PADG_03951"/>
<reference evidence="11 12" key="1">
    <citation type="submission" date="2016-06" db="EMBL/GenBank/DDBJ databases">
        <authorList>
            <person name="Kjaerup R.B."/>
            <person name="Dalgaard T.S."/>
            <person name="Juul-Madsen H.R."/>
        </authorList>
    </citation>
    <scope>NUCLEOTIDE SEQUENCE [LARGE SCALE GENOMIC DNA]</scope>
    <source>
        <strain evidence="11 12">Pb300</strain>
    </source>
</reference>
<feature type="binding site" evidence="9">
    <location>
        <position position="91"/>
    </location>
    <ligand>
        <name>ATP</name>
        <dbReference type="ChEBI" id="CHEBI:30616"/>
    </ligand>
</feature>
<evidence type="ECO:0000256" key="5">
    <source>
        <dbReference type="ARBA" id="ARBA00022777"/>
    </source>
</evidence>
<sequence>MRRIKPQYITSGAHFPQLFRSGYQQILLNQLSSHAVGEEPNSYGADGFHPVSLGDTFDAGRYRILRKLGYGQYSTVWLARDFKSQRYVAIKALRANCYGGSERDILSKITDISKRSKHTGRYFVIRALDQFIHTGPNGDHAFFVFDVLGHHLYHQCSKYEDGRLPVGVMKTIARQLLLGLDFLHNECNIIHTADIHPKNILVALENSDTAISRHLLEVSPRIDTQSGAELPLREIIKTPLTAEMKEPCIKIIDFGLATWRHKYLTHLIQSPALRAPEVTIGAPWDTKVDIWTLGCLIMEFIQGIILFSGKASEDGSWTADDDRLARTIEALGPFPTELLEKGTRTADFFCENGDLRRIPNLKPTTFELLINGPTKPFLKPDDMPDSEVPIFIDFLKGMLTINPDFRLSAADLLQHEWLKL</sequence>
<dbReference type="SUPFAM" id="SSF56112">
    <property type="entry name" value="Protein kinase-like (PK-like)"/>
    <property type="match status" value="1"/>
</dbReference>
<dbReference type="GO" id="GO:0005524">
    <property type="term" value="F:ATP binding"/>
    <property type="evidence" value="ECO:0007669"/>
    <property type="project" value="UniProtKB-UniRule"/>
</dbReference>
<dbReference type="VEuPathDB" id="FungiDB:PABG_01359"/>
<evidence type="ECO:0000256" key="6">
    <source>
        <dbReference type="ARBA" id="ARBA00022840"/>
    </source>
</evidence>
<dbReference type="Proteomes" id="UP000242814">
    <property type="component" value="Unassembled WGS sequence"/>
</dbReference>
<accession>A0A1D2J487</accession>
<dbReference type="FunFam" id="1.10.510.10:FF:000275">
    <property type="entry name" value="SRSF protein kinase 2 isoform X3"/>
    <property type="match status" value="1"/>
</dbReference>
<dbReference type="GO" id="GO:0005634">
    <property type="term" value="C:nucleus"/>
    <property type="evidence" value="ECO:0007669"/>
    <property type="project" value="TreeGrafter"/>
</dbReference>
<keyword evidence="5 11" id="KW-0418">Kinase</keyword>
<dbReference type="Gene3D" id="3.30.200.20">
    <property type="entry name" value="Phosphorylase Kinase, domain 1"/>
    <property type="match status" value="1"/>
</dbReference>
<dbReference type="PANTHER" id="PTHR47634">
    <property type="entry name" value="PROTEIN KINASE DOMAIN-CONTAINING PROTEIN-RELATED"/>
    <property type="match status" value="1"/>
</dbReference>
<dbReference type="PROSITE" id="PS50011">
    <property type="entry name" value="PROTEIN_KINASE_DOM"/>
    <property type="match status" value="1"/>
</dbReference>